<evidence type="ECO:0000259" key="6">
    <source>
        <dbReference type="PROSITE" id="PS50865"/>
    </source>
</evidence>
<evidence type="ECO:0000313" key="7">
    <source>
        <dbReference type="EnsemblMetazoa" id="CLYHEMP018704.1"/>
    </source>
</evidence>
<dbReference type="Proteomes" id="UP000594262">
    <property type="component" value="Unplaced"/>
</dbReference>
<dbReference type="InterPro" id="IPR002893">
    <property type="entry name" value="Znf_MYND"/>
</dbReference>
<evidence type="ECO:0000256" key="4">
    <source>
        <dbReference type="PROSITE-ProRule" id="PRU00134"/>
    </source>
</evidence>
<keyword evidence="8" id="KW-1185">Reference proteome</keyword>
<keyword evidence="2 4" id="KW-0863">Zinc-finger</keyword>
<evidence type="ECO:0000256" key="2">
    <source>
        <dbReference type="ARBA" id="ARBA00022771"/>
    </source>
</evidence>
<reference evidence="7" key="1">
    <citation type="submission" date="2021-01" db="UniProtKB">
        <authorList>
            <consortium name="EnsemblMetazoa"/>
        </authorList>
    </citation>
    <scope>IDENTIFICATION</scope>
</reference>
<sequence length="645" mass="76471">EKSSIIMVTCARCENPGSQRCSQCKSIYYCSSQCQKADWRQHKRACKLKAKQNEEKLQQQRQQQQQQQRQQRQQQQQQRQQRQSFPSSYEESYGQGLMDILQSNFHGMLGMSLEDSMSISAEYGRVYPYETAHIGVLREREISYRWTRLEEKQNKTNMASLEHIDFAGYECFLKRWGPNIGIMDPKHVLNFIQTPGRKMGDIYERRIQPRYDMFRYQTMRNTSIANQEYQFGRTYVGFGFVDLFQLAWGKYKDTLQERLTFYGYDSNQFTTLRSKMIYGIMKYFKEDEISTSSLLQIWFSSCWSRETEKAFRLVSQDALKNPDKYQLQSGDADIIRKWLGNKVSLNDAKSIFSRDIKPRDGLFEDIWSMKLSEDRVLFSRYLLTGIIFVDDSKVICGNPTMFYQEGKNRKMSEELFFKGIDLLATGFEEERKPHRTMYEFIISITEKIITGFRALIKIGNIECHLESKYIDATDLQFASRIRNLNPYGIDWSNIPDYMEPKEFIKFAKACSVDDTIHYLHFINWIQFVFGACHTDWVDQQRECIKKCQKLKRQVDMDVAKLKKDSAIMAFLDPDRKFNFPLNEINLYLSIMFRNRFEDWFLYDLETGRILNRHQSQMCDSAIAKFFDQSPTTFRSVFSFNDNIKL</sequence>
<dbReference type="SUPFAM" id="SSF144232">
    <property type="entry name" value="HIT/MYND zinc finger-like"/>
    <property type="match status" value="1"/>
</dbReference>
<evidence type="ECO:0000313" key="8">
    <source>
        <dbReference type="Proteomes" id="UP000594262"/>
    </source>
</evidence>
<evidence type="ECO:0000256" key="1">
    <source>
        <dbReference type="ARBA" id="ARBA00022723"/>
    </source>
</evidence>
<keyword evidence="1" id="KW-0479">Metal-binding</keyword>
<name>A0A7M5X6F3_9CNID</name>
<evidence type="ECO:0000256" key="5">
    <source>
        <dbReference type="SAM" id="MobiDB-lite"/>
    </source>
</evidence>
<dbReference type="GO" id="GO:0008270">
    <property type="term" value="F:zinc ion binding"/>
    <property type="evidence" value="ECO:0007669"/>
    <property type="project" value="UniProtKB-KW"/>
</dbReference>
<keyword evidence="3" id="KW-0862">Zinc</keyword>
<accession>A0A7M5X6F3</accession>
<organism evidence="7 8">
    <name type="scientific">Clytia hemisphaerica</name>
    <dbReference type="NCBI Taxonomy" id="252671"/>
    <lineage>
        <taxon>Eukaryota</taxon>
        <taxon>Metazoa</taxon>
        <taxon>Cnidaria</taxon>
        <taxon>Hydrozoa</taxon>
        <taxon>Hydroidolina</taxon>
        <taxon>Leptothecata</taxon>
        <taxon>Obeliida</taxon>
        <taxon>Clytiidae</taxon>
        <taxon>Clytia</taxon>
    </lineage>
</organism>
<feature type="domain" description="MYND-type" evidence="6">
    <location>
        <begin position="10"/>
        <end position="46"/>
    </location>
</feature>
<dbReference type="OrthoDB" id="437457at2759"/>
<dbReference type="PROSITE" id="PS01360">
    <property type="entry name" value="ZF_MYND_1"/>
    <property type="match status" value="1"/>
</dbReference>
<feature type="region of interest" description="Disordered" evidence="5">
    <location>
        <begin position="57"/>
        <end position="90"/>
    </location>
</feature>
<proteinExistence type="predicted"/>
<dbReference type="PROSITE" id="PS50865">
    <property type="entry name" value="ZF_MYND_2"/>
    <property type="match status" value="1"/>
</dbReference>
<dbReference type="Gene3D" id="6.10.140.2220">
    <property type="match status" value="1"/>
</dbReference>
<protein>
    <recommendedName>
        <fullName evidence="6">MYND-type domain-containing protein</fullName>
    </recommendedName>
</protein>
<dbReference type="AlphaFoldDB" id="A0A7M5X6F3"/>
<dbReference type="EnsemblMetazoa" id="CLYHEMT018704.1">
    <property type="protein sequence ID" value="CLYHEMP018704.1"/>
    <property type="gene ID" value="CLYHEMG018704"/>
</dbReference>
<feature type="compositionally biased region" description="Low complexity" evidence="5">
    <location>
        <begin position="59"/>
        <end position="83"/>
    </location>
</feature>
<evidence type="ECO:0000256" key="3">
    <source>
        <dbReference type="ARBA" id="ARBA00022833"/>
    </source>
</evidence>
<dbReference type="Pfam" id="PF01753">
    <property type="entry name" value="zf-MYND"/>
    <property type="match status" value="1"/>
</dbReference>